<feature type="compositionally biased region" description="Polar residues" evidence="1">
    <location>
        <begin position="89"/>
        <end position="100"/>
    </location>
</feature>
<dbReference type="EMBL" id="JASSZA010000011">
    <property type="protein sequence ID" value="KAK2098243.1"/>
    <property type="molecule type" value="Genomic_DNA"/>
</dbReference>
<feature type="region of interest" description="Disordered" evidence="1">
    <location>
        <begin position="1"/>
        <end position="100"/>
    </location>
</feature>
<comment type="caution">
    <text evidence="2">The sequence shown here is derived from an EMBL/GenBank/DDBJ whole genome shotgun (WGS) entry which is preliminary data.</text>
</comment>
<protein>
    <submittedName>
        <fullName evidence="2">Uncharacterized protein</fullName>
    </submittedName>
</protein>
<evidence type="ECO:0000313" key="3">
    <source>
        <dbReference type="Proteomes" id="UP001266305"/>
    </source>
</evidence>
<name>A0ABQ9UP02_SAGOE</name>
<accession>A0ABQ9UP02</accession>
<gene>
    <name evidence="2" type="ORF">P7K49_023694</name>
</gene>
<organism evidence="2 3">
    <name type="scientific">Saguinus oedipus</name>
    <name type="common">Cotton-top tamarin</name>
    <name type="synonym">Oedipomidas oedipus</name>
    <dbReference type="NCBI Taxonomy" id="9490"/>
    <lineage>
        <taxon>Eukaryota</taxon>
        <taxon>Metazoa</taxon>
        <taxon>Chordata</taxon>
        <taxon>Craniata</taxon>
        <taxon>Vertebrata</taxon>
        <taxon>Euteleostomi</taxon>
        <taxon>Mammalia</taxon>
        <taxon>Eutheria</taxon>
        <taxon>Euarchontoglires</taxon>
        <taxon>Primates</taxon>
        <taxon>Haplorrhini</taxon>
        <taxon>Platyrrhini</taxon>
        <taxon>Cebidae</taxon>
        <taxon>Callitrichinae</taxon>
        <taxon>Saguinus</taxon>
    </lineage>
</organism>
<feature type="compositionally biased region" description="Acidic residues" evidence="1">
    <location>
        <begin position="58"/>
        <end position="80"/>
    </location>
</feature>
<sequence>MASSRAVDAKGRKTNGLETDQMHQKAIFADEDGSGDSDDEEEISEPDILEAISTDEPFASEDESEESSSLSAEEEDLENEDTFRKKVSEPSQVGSGQELE</sequence>
<evidence type="ECO:0000313" key="2">
    <source>
        <dbReference type="EMBL" id="KAK2098243.1"/>
    </source>
</evidence>
<proteinExistence type="predicted"/>
<keyword evidence="3" id="KW-1185">Reference proteome</keyword>
<feature type="compositionally biased region" description="Acidic residues" evidence="1">
    <location>
        <begin position="29"/>
        <end position="48"/>
    </location>
</feature>
<dbReference type="Proteomes" id="UP001266305">
    <property type="component" value="Unassembled WGS sequence"/>
</dbReference>
<evidence type="ECO:0000256" key="1">
    <source>
        <dbReference type="SAM" id="MobiDB-lite"/>
    </source>
</evidence>
<reference evidence="2 3" key="1">
    <citation type="submission" date="2023-05" db="EMBL/GenBank/DDBJ databases">
        <title>B98-5 Cell Line De Novo Hybrid Assembly: An Optical Mapping Approach.</title>
        <authorList>
            <person name="Kananen K."/>
            <person name="Auerbach J.A."/>
            <person name="Kautto E."/>
            <person name="Blachly J.S."/>
        </authorList>
    </citation>
    <scope>NUCLEOTIDE SEQUENCE [LARGE SCALE GENOMIC DNA]</scope>
    <source>
        <strain evidence="2">B95-8</strain>
        <tissue evidence="2">Cell line</tissue>
    </source>
</reference>